<dbReference type="InterPro" id="IPR029479">
    <property type="entry name" value="Nitroreductase"/>
</dbReference>
<name>I1ZNF2_STRPA</name>
<protein>
    <submittedName>
        <fullName evidence="8">Nitroreductase family protein</fullName>
    </submittedName>
</protein>
<dbReference type="Pfam" id="PF00881">
    <property type="entry name" value="Nitroreductase"/>
    <property type="match status" value="1"/>
</dbReference>
<dbReference type="EMBL" id="CP003122">
    <property type="protein sequence ID" value="AFJ26576.1"/>
    <property type="molecule type" value="Genomic_DNA"/>
</dbReference>
<evidence type="ECO:0000313" key="9">
    <source>
        <dbReference type="Proteomes" id="UP000002865"/>
    </source>
</evidence>
<feature type="compositionally biased region" description="Polar residues" evidence="6">
    <location>
        <begin position="12"/>
        <end position="25"/>
    </location>
</feature>
<dbReference type="eggNOG" id="COG0778">
    <property type="taxonomic scope" value="Bacteria"/>
</dbReference>
<accession>I1ZNF2</accession>
<organism evidence="8 9">
    <name type="scientific">Streptococcus parasanguinis FW213</name>
    <dbReference type="NCBI Taxonomy" id="1114965"/>
    <lineage>
        <taxon>Bacteria</taxon>
        <taxon>Bacillati</taxon>
        <taxon>Bacillota</taxon>
        <taxon>Bacilli</taxon>
        <taxon>Lactobacillales</taxon>
        <taxon>Streptococcaceae</taxon>
        <taxon>Streptococcus</taxon>
    </lineage>
</organism>
<dbReference type="GO" id="GO:0016491">
    <property type="term" value="F:oxidoreductase activity"/>
    <property type="evidence" value="ECO:0007669"/>
    <property type="project" value="UniProtKB-UniRule"/>
</dbReference>
<reference evidence="8 9" key="1">
    <citation type="journal article" date="2012" name="PLoS ONE">
        <title>Complete Genome and Transcriptomes of Streptococcus parasanguinis FW213: Phylogenic Relations and Potential Virulence Mechanisms.</title>
        <authorList>
            <person name="Geng J."/>
            <person name="Chiu C.H."/>
            <person name="Tang P."/>
            <person name="Chen Y."/>
            <person name="Shieh H.R."/>
            <person name="Hu S."/>
            <person name="Chen Y.Y."/>
        </authorList>
    </citation>
    <scope>NUCLEOTIDE SEQUENCE [LARGE SCALE GENOMIC DNA]</scope>
    <source>
        <strain evidence="8 9">FW213</strain>
    </source>
</reference>
<comment type="similarity">
    <text evidence="1 5">Belongs to the flavin oxidoreductase frp family.</text>
</comment>
<evidence type="ECO:0000256" key="1">
    <source>
        <dbReference type="ARBA" id="ARBA00008366"/>
    </source>
</evidence>
<dbReference type="SUPFAM" id="SSF55469">
    <property type="entry name" value="FMN-dependent nitroreductase-like"/>
    <property type="match status" value="1"/>
</dbReference>
<evidence type="ECO:0000259" key="7">
    <source>
        <dbReference type="Pfam" id="PF00881"/>
    </source>
</evidence>
<dbReference type="InterPro" id="IPR000415">
    <property type="entry name" value="Nitroreductase-like"/>
</dbReference>
<evidence type="ECO:0000256" key="4">
    <source>
        <dbReference type="ARBA" id="ARBA00023002"/>
    </source>
</evidence>
<evidence type="ECO:0000256" key="6">
    <source>
        <dbReference type="SAM" id="MobiDB-lite"/>
    </source>
</evidence>
<keyword evidence="4 5" id="KW-0560">Oxidoreductase</keyword>
<dbReference type="Gene3D" id="3.40.109.10">
    <property type="entry name" value="NADH Oxidase"/>
    <property type="match status" value="1"/>
</dbReference>
<dbReference type="PaxDb" id="1114965-Spaf_1610"/>
<proteinExistence type="inferred from homology"/>
<dbReference type="PANTHER" id="PTHR43425">
    <property type="entry name" value="OXYGEN-INSENSITIVE NADPH NITROREDUCTASE"/>
    <property type="match status" value="1"/>
</dbReference>
<evidence type="ECO:0000256" key="2">
    <source>
        <dbReference type="ARBA" id="ARBA00022630"/>
    </source>
</evidence>
<keyword evidence="5" id="KW-0521">NADP</keyword>
<gene>
    <name evidence="8" type="ORF">Spaf_1610</name>
</gene>
<keyword evidence="3 5" id="KW-0288">FMN</keyword>
<dbReference type="Proteomes" id="UP000002865">
    <property type="component" value="Chromosome"/>
</dbReference>
<dbReference type="PATRIC" id="fig|1114965.3.peg.1548"/>
<dbReference type="HOGENOM" id="CLU_070764_0_0_9"/>
<evidence type="ECO:0000256" key="5">
    <source>
        <dbReference type="PIRNR" id="PIRNR005426"/>
    </source>
</evidence>
<dbReference type="AlphaFoldDB" id="I1ZNF2"/>
<dbReference type="KEGG" id="scf:Spaf_1610"/>
<dbReference type="PIRSF" id="PIRSF005426">
    <property type="entry name" value="Frp"/>
    <property type="match status" value="1"/>
</dbReference>
<feature type="domain" description="Nitroreductase" evidence="7">
    <location>
        <begin position="34"/>
        <end position="186"/>
    </location>
</feature>
<evidence type="ECO:0000256" key="3">
    <source>
        <dbReference type="ARBA" id="ARBA00022643"/>
    </source>
</evidence>
<sequence length="262" mass="29487">MAGQTCHGTREIFSQGNPFGRSQSPMNETIRLMKSHFSVRRFKEEAIKEADLKEILSAGQMASSWKNFQSYSVIVVKSKEKKEALYDLLPQEAIRQSDVFLLFVGDLNRAEKAVKLHEQDFHPEGVDNLLITSVDAALAAQNTLLAAESLGYGGVIIGMLRYCSEEVSELFRLPDYTYPVFGIALGVPNQQHAVKPRLPLEQVAFEEEYQEQDLSVVTAYDKVQADYAGARVTDSWSERLAAQFGQPEQEETKKLLEKHKLL</sequence>
<evidence type="ECO:0000313" key="8">
    <source>
        <dbReference type="EMBL" id="AFJ26576.1"/>
    </source>
</evidence>
<feature type="region of interest" description="Disordered" evidence="6">
    <location>
        <begin position="1"/>
        <end position="25"/>
    </location>
</feature>
<dbReference type="PANTHER" id="PTHR43425:SF2">
    <property type="entry name" value="OXYGEN-INSENSITIVE NADPH NITROREDUCTASE"/>
    <property type="match status" value="1"/>
</dbReference>
<keyword evidence="2 5" id="KW-0285">Flavoprotein</keyword>
<dbReference type="STRING" id="1114965.Spaf_1610"/>
<dbReference type="InterPro" id="IPR016446">
    <property type="entry name" value="Flavin_OxRdtase_Frp"/>
</dbReference>